<feature type="non-terminal residue" evidence="3">
    <location>
        <position position="194"/>
    </location>
</feature>
<feature type="domain" description="LTD" evidence="2">
    <location>
        <begin position="110"/>
        <end position="194"/>
    </location>
</feature>
<comment type="caution">
    <text evidence="3">The sequence shown here is derived from an EMBL/GenBank/DDBJ whole genome shotgun (WGS) entry which is preliminary data.</text>
</comment>
<evidence type="ECO:0000256" key="1">
    <source>
        <dbReference type="SAM" id="Phobius"/>
    </source>
</evidence>
<protein>
    <recommendedName>
        <fullName evidence="2">LTD domain-containing protein</fullName>
    </recommendedName>
</protein>
<feature type="transmembrane region" description="Helical" evidence="1">
    <location>
        <begin position="14"/>
        <end position="32"/>
    </location>
</feature>
<dbReference type="AlphaFoldDB" id="A0A133VK79"/>
<dbReference type="InterPro" id="IPR001322">
    <property type="entry name" value="Lamin_tail_dom"/>
</dbReference>
<keyword evidence="1" id="KW-0472">Membrane</keyword>
<name>A0A133VK79_9EURY</name>
<organism evidence="3 4">
    <name type="scientific">candidate division MSBL1 archaeon SCGC-AAA382K21</name>
    <dbReference type="NCBI Taxonomy" id="1698283"/>
    <lineage>
        <taxon>Archaea</taxon>
        <taxon>Methanobacteriati</taxon>
        <taxon>Methanobacteriota</taxon>
        <taxon>candidate division MSBL1</taxon>
    </lineage>
</organism>
<dbReference type="SUPFAM" id="SSF74853">
    <property type="entry name" value="Lamin A/C globular tail domain"/>
    <property type="match status" value="1"/>
</dbReference>
<dbReference type="Pfam" id="PF00932">
    <property type="entry name" value="LTD"/>
    <property type="match status" value="1"/>
</dbReference>
<accession>A0A133VK79</accession>
<keyword evidence="4" id="KW-1185">Reference proteome</keyword>
<evidence type="ECO:0000313" key="3">
    <source>
        <dbReference type="EMBL" id="KXB06852.1"/>
    </source>
</evidence>
<dbReference type="PROSITE" id="PS51841">
    <property type="entry name" value="LTD"/>
    <property type="match status" value="1"/>
</dbReference>
<dbReference type="EMBL" id="LHYH01000022">
    <property type="protein sequence ID" value="KXB06852.1"/>
    <property type="molecule type" value="Genomic_DNA"/>
</dbReference>
<sequence>MEGAEDFGVNMKKFLFIIIGFVLISFYTPNVFGDTFSDNNFCNEGIHLENTEVRVFQDEKTVSLRDNIPKDWIQTDWGLQKEDREWSPKSESMYPYWENVDLLENISLSSSGSKGIADHVLISELLYDPAGADDGKEWIELYNPTSNPIDIGNWKIQPWDGSDNEPLMSAILPSDASIPGHGFYLIAENGFTNA</sequence>
<proteinExistence type="predicted"/>
<dbReference type="InterPro" id="IPR036415">
    <property type="entry name" value="Lamin_tail_dom_sf"/>
</dbReference>
<evidence type="ECO:0000259" key="2">
    <source>
        <dbReference type="PROSITE" id="PS51841"/>
    </source>
</evidence>
<keyword evidence="1" id="KW-1133">Transmembrane helix</keyword>
<keyword evidence="1" id="KW-0812">Transmembrane</keyword>
<reference evidence="3 4" key="1">
    <citation type="journal article" date="2016" name="Sci. Rep.">
        <title>Metabolic traits of an uncultured archaeal lineage -MSBL1- from brine pools of the Red Sea.</title>
        <authorList>
            <person name="Mwirichia R."/>
            <person name="Alam I."/>
            <person name="Rashid M."/>
            <person name="Vinu M."/>
            <person name="Ba-Alawi W."/>
            <person name="Anthony Kamau A."/>
            <person name="Kamanda Ngugi D."/>
            <person name="Goker M."/>
            <person name="Klenk H.P."/>
            <person name="Bajic V."/>
            <person name="Stingl U."/>
        </authorList>
    </citation>
    <scope>NUCLEOTIDE SEQUENCE [LARGE SCALE GENOMIC DNA]</scope>
    <source>
        <strain evidence="3">SCGC-AAA382K21</strain>
    </source>
</reference>
<dbReference type="Gene3D" id="2.60.40.1260">
    <property type="entry name" value="Lamin Tail domain"/>
    <property type="match status" value="1"/>
</dbReference>
<gene>
    <name evidence="3" type="ORF">AKJ54_01025</name>
</gene>
<evidence type="ECO:0000313" key="4">
    <source>
        <dbReference type="Proteomes" id="UP000070504"/>
    </source>
</evidence>
<dbReference type="Proteomes" id="UP000070504">
    <property type="component" value="Unassembled WGS sequence"/>
</dbReference>